<protein>
    <submittedName>
        <fullName evidence="6">TetR/AcrR family transcriptional regulator</fullName>
    </submittedName>
</protein>
<reference evidence="6" key="1">
    <citation type="submission" date="2020-07" db="EMBL/GenBank/DDBJ databases">
        <authorList>
            <person name="Tarantini F.S."/>
            <person name="Hong K.W."/>
            <person name="Chan K.G."/>
        </authorList>
    </citation>
    <scope>NUCLEOTIDE SEQUENCE</scope>
    <source>
        <strain evidence="6">32-07</strain>
    </source>
</reference>
<keyword evidence="7" id="KW-1185">Reference proteome</keyword>
<accession>A0ABX8R0I4</accession>
<dbReference type="Proteomes" id="UP001049518">
    <property type="component" value="Chromosome"/>
</dbReference>
<dbReference type="Pfam" id="PF00440">
    <property type="entry name" value="TetR_N"/>
    <property type="match status" value="1"/>
</dbReference>
<evidence type="ECO:0000313" key="6">
    <source>
        <dbReference type="EMBL" id="QXJ24584.1"/>
    </source>
</evidence>
<dbReference type="PRINTS" id="PR00455">
    <property type="entry name" value="HTHTETR"/>
</dbReference>
<sequence>MGTRRDRLRAATVKEISETARRILVEEGPEAVSLRAIARAMGMTAPALYRYFDSHSELLRHLVGDIFTELTEELHGAMHAVEGTDMSGKFLAVARQFRLWALAHPREYALLFGTPVRGATRQEEVDFAEECAREFGWTFMALFLELWQKSPFPIPADEEIAPALRPQLRRYRDDVLGLDLPLGVLQQFLKCWIRLQGGVSLEVFGHLEFALDDAAPMFELMLSEVGPTLGLTYTPPR</sequence>
<feature type="domain" description="HTH tetR-type" evidence="5">
    <location>
        <begin position="10"/>
        <end position="70"/>
    </location>
</feature>
<dbReference type="SUPFAM" id="SSF48498">
    <property type="entry name" value="Tetracyclin repressor-like, C-terminal domain"/>
    <property type="match status" value="1"/>
</dbReference>
<keyword evidence="3" id="KW-0804">Transcription</keyword>
<evidence type="ECO:0000259" key="5">
    <source>
        <dbReference type="PROSITE" id="PS50977"/>
    </source>
</evidence>
<evidence type="ECO:0000256" key="4">
    <source>
        <dbReference type="PROSITE-ProRule" id="PRU00335"/>
    </source>
</evidence>
<keyword evidence="2 4" id="KW-0238">DNA-binding</keyword>
<dbReference type="Pfam" id="PF13305">
    <property type="entry name" value="TetR_C_33"/>
    <property type="match status" value="1"/>
</dbReference>
<evidence type="ECO:0000256" key="3">
    <source>
        <dbReference type="ARBA" id="ARBA00023163"/>
    </source>
</evidence>
<dbReference type="InterPro" id="IPR050109">
    <property type="entry name" value="HTH-type_TetR-like_transc_reg"/>
</dbReference>
<dbReference type="EMBL" id="CP059572">
    <property type="protein sequence ID" value="QXJ24584.1"/>
    <property type="molecule type" value="Genomic_DNA"/>
</dbReference>
<keyword evidence="1" id="KW-0805">Transcription regulation</keyword>
<name>A0ABX8R0I4_9ACTN</name>
<feature type="DNA-binding region" description="H-T-H motif" evidence="4">
    <location>
        <begin position="33"/>
        <end position="52"/>
    </location>
</feature>
<dbReference type="Gene3D" id="1.10.357.10">
    <property type="entry name" value="Tetracycline Repressor, domain 2"/>
    <property type="match status" value="1"/>
</dbReference>
<dbReference type="PROSITE" id="PS50977">
    <property type="entry name" value="HTH_TETR_2"/>
    <property type="match status" value="1"/>
</dbReference>
<dbReference type="InterPro" id="IPR025996">
    <property type="entry name" value="MT1864/Rv1816-like_C"/>
</dbReference>
<dbReference type="InterPro" id="IPR001647">
    <property type="entry name" value="HTH_TetR"/>
</dbReference>
<dbReference type="InterPro" id="IPR036271">
    <property type="entry name" value="Tet_transcr_reg_TetR-rel_C_sf"/>
</dbReference>
<dbReference type="PANTHER" id="PTHR30055:SF243">
    <property type="entry name" value="HTH-TYPE TRANSCRIPTIONAL REGULATOR RV1816"/>
    <property type="match status" value="1"/>
</dbReference>
<dbReference type="SUPFAM" id="SSF46689">
    <property type="entry name" value="Homeodomain-like"/>
    <property type="match status" value="1"/>
</dbReference>
<evidence type="ECO:0000313" key="7">
    <source>
        <dbReference type="Proteomes" id="UP001049518"/>
    </source>
</evidence>
<gene>
    <name evidence="6" type="ORF">AGRA3207_005935</name>
</gene>
<evidence type="ECO:0000256" key="2">
    <source>
        <dbReference type="ARBA" id="ARBA00023125"/>
    </source>
</evidence>
<proteinExistence type="predicted"/>
<organism evidence="6 7">
    <name type="scientific">Actinomadura graeca</name>
    <dbReference type="NCBI Taxonomy" id="2750812"/>
    <lineage>
        <taxon>Bacteria</taxon>
        <taxon>Bacillati</taxon>
        <taxon>Actinomycetota</taxon>
        <taxon>Actinomycetes</taxon>
        <taxon>Streptosporangiales</taxon>
        <taxon>Thermomonosporaceae</taxon>
        <taxon>Actinomadura</taxon>
    </lineage>
</organism>
<dbReference type="PANTHER" id="PTHR30055">
    <property type="entry name" value="HTH-TYPE TRANSCRIPTIONAL REGULATOR RUTR"/>
    <property type="match status" value="1"/>
</dbReference>
<evidence type="ECO:0000256" key="1">
    <source>
        <dbReference type="ARBA" id="ARBA00023015"/>
    </source>
</evidence>
<dbReference type="InterPro" id="IPR009057">
    <property type="entry name" value="Homeodomain-like_sf"/>
</dbReference>
<dbReference type="RefSeq" id="WP_231330457.1">
    <property type="nucleotide sequence ID" value="NZ_CP059572.1"/>
</dbReference>